<reference evidence="2" key="1">
    <citation type="journal article" date="2021" name="PeerJ">
        <title>Extensive microbial diversity within the chicken gut microbiome revealed by metagenomics and culture.</title>
        <authorList>
            <person name="Gilroy R."/>
            <person name="Ravi A."/>
            <person name="Getino M."/>
            <person name="Pursley I."/>
            <person name="Horton D.L."/>
            <person name="Alikhan N.F."/>
            <person name="Baker D."/>
            <person name="Gharbi K."/>
            <person name="Hall N."/>
            <person name="Watson M."/>
            <person name="Adriaenssens E.M."/>
            <person name="Foster-Nyarko E."/>
            <person name="Jarju S."/>
            <person name="Secka A."/>
            <person name="Antonio M."/>
            <person name="Oren A."/>
            <person name="Chaudhuri R.R."/>
            <person name="La Ragione R."/>
            <person name="Hildebrand F."/>
            <person name="Pallen M.J."/>
        </authorList>
    </citation>
    <scope>NUCLEOTIDE SEQUENCE</scope>
    <source>
        <strain evidence="2">ChiBcec18-1249</strain>
    </source>
</reference>
<dbReference type="Proteomes" id="UP000823824">
    <property type="component" value="Unassembled WGS sequence"/>
</dbReference>
<evidence type="ECO:0000313" key="3">
    <source>
        <dbReference type="Proteomes" id="UP000823824"/>
    </source>
</evidence>
<organism evidence="2 3">
    <name type="scientific">Candidatus Oscillibacter excrementigallinarum</name>
    <dbReference type="NCBI Taxonomy" id="2838716"/>
    <lineage>
        <taxon>Bacteria</taxon>
        <taxon>Bacillati</taxon>
        <taxon>Bacillota</taxon>
        <taxon>Clostridia</taxon>
        <taxon>Eubacteriales</taxon>
        <taxon>Oscillospiraceae</taxon>
        <taxon>Oscillibacter</taxon>
    </lineage>
</organism>
<feature type="transmembrane region" description="Helical" evidence="1">
    <location>
        <begin position="58"/>
        <end position="82"/>
    </location>
</feature>
<feature type="transmembrane region" description="Helical" evidence="1">
    <location>
        <begin position="94"/>
        <end position="115"/>
    </location>
</feature>
<comment type="caution">
    <text evidence="2">The sequence shown here is derived from an EMBL/GenBank/DDBJ whole genome shotgun (WGS) entry which is preliminary data.</text>
</comment>
<keyword evidence="1" id="KW-0812">Transmembrane</keyword>
<keyword evidence="1" id="KW-1133">Transmembrane helix</keyword>
<name>A0A9D2LJE8_9FIRM</name>
<evidence type="ECO:0000256" key="1">
    <source>
        <dbReference type="SAM" id="Phobius"/>
    </source>
</evidence>
<gene>
    <name evidence="2" type="ORF">H9787_06850</name>
</gene>
<dbReference type="AlphaFoldDB" id="A0A9D2LJE8"/>
<protein>
    <submittedName>
        <fullName evidence="2">Uncharacterized protein</fullName>
    </submittedName>
</protein>
<evidence type="ECO:0000313" key="2">
    <source>
        <dbReference type="EMBL" id="HJB13411.1"/>
    </source>
</evidence>
<sequence length="282" mass="31047">MNWYAMLPVLVFGGPAAGFLWELAVGLFCRTRRYLLWVPVLAGALGLALYAASPVHTLPFSFLLLCWGLYGGGLLFGWSLSHLLRGGEDRFQRYAVRAVALCSGAALAIGFGVLISHEVRSANYTMVGEDISEERVLAEIPELAITETDREILSALGASPSVQAAVAGGQPFIDLPPAEHEDIQSILSEFLDEGRYRFSDAGVLTQSGEATSLYYDIFDQEKNARIMVTGLGTGYLHKAIAVYDGDPEEELSMVIYENDNGACRKMTEQRMWFYDFYETELG</sequence>
<keyword evidence="1" id="KW-0472">Membrane</keyword>
<accession>A0A9D2LJE8</accession>
<feature type="transmembrane region" description="Helical" evidence="1">
    <location>
        <begin position="34"/>
        <end position="52"/>
    </location>
</feature>
<reference evidence="2" key="2">
    <citation type="submission" date="2021-04" db="EMBL/GenBank/DDBJ databases">
        <authorList>
            <person name="Gilroy R."/>
        </authorList>
    </citation>
    <scope>NUCLEOTIDE SEQUENCE</scope>
    <source>
        <strain evidence="2">ChiBcec18-1249</strain>
    </source>
</reference>
<dbReference type="EMBL" id="DWZJ01000056">
    <property type="protein sequence ID" value="HJB13411.1"/>
    <property type="molecule type" value="Genomic_DNA"/>
</dbReference>
<feature type="transmembrane region" description="Helical" evidence="1">
    <location>
        <begin position="6"/>
        <end position="27"/>
    </location>
</feature>
<proteinExistence type="predicted"/>